<dbReference type="AlphaFoldDB" id="A0AB33WSD5"/>
<accession>A0AB33WSD5</accession>
<dbReference type="EMBL" id="AHOT01000019">
    <property type="protein sequence ID" value="EIM15892.1"/>
    <property type="molecule type" value="Genomic_DNA"/>
</dbReference>
<feature type="transmembrane region" description="Helical" evidence="1">
    <location>
        <begin position="106"/>
        <end position="123"/>
    </location>
</feature>
<evidence type="ECO:0000313" key="2">
    <source>
        <dbReference type="EMBL" id="EIM15892.1"/>
    </source>
</evidence>
<proteinExistence type="predicted"/>
<keyword evidence="1" id="KW-0812">Transmembrane</keyword>
<evidence type="ECO:0008006" key="4">
    <source>
        <dbReference type="Google" id="ProtNLM"/>
    </source>
</evidence>
<protein>
    <recommendedName>
        <fullName evidence="4">Transmembrane protein</fullName>
    </recommendedName>
</protein>
<evidence type="ECO:0000313" key="3">
    <source>
        <dbReference type="Proteomes" id="UP000003790"/>
    </source>
</evidence>
<comment type="caution">
    <text evidence="2">The sequence shown here is derived from an EMBL/GenBank/DDBJ whole genome shotgun (WGS) entry which is preliminary data.</text>
</comment>
<sequence length="125" mass="14332">MHTLPPLIALILTGGLLLLALISLLFSYYMSRRYLDGMLGALKGSNYFAGWATYLPRQGWHPRYLMFAKLRGMMFWPGPGIRRGIISPDDVRNFPPQYKRLLKTQNVLDGVIVVWGTFVYLLIKL</sequence>
<name>A0AB33WSD5_9PSED</name>
<organism evidence="2 3">
    <name type="scientific">Pseudomonas chlororaphis O6</name>
    <dbReference type="NCBI Taxonomy" id="1037915"/>
    <lineage>
        <taxon>Bacteria</taxon>
        <taxon>Pseudomonadati</taxon>
        <taxon>Pseudomonadota</taxon>
        <taxon>Gammaproteobacteria</taxon>
        <taxon>Pseudomonadales</taxon>
        <taxon>Pseudomonadaceae</taxon>
        <taxon>Pseudomonas</taxon>
    </lineage>
</organism>
<keyword evidence="1" id="KW-0472">Membrane</keyword>
<reference evidence="2 3" key="1">
    <citation type="journal article" date="2012" name="PLoS Genet.">
        <title>Comparative Genomics of Plant-Associated Pseudomonas spp.: Insights into Diversity and Inheritance of Traits Involved in Multitrophic Interactions.</title>
        <authorList>
            <person name="Loper J.E."/>
            <person name="Hassan K.A."/>
            <person name="Mavrodi D.V."/>
            <person name="Davis E.W.II."/>
            <person name="Lim C.K."/>
            <person name="Shaffer B.T."/>
            <person name="Elbourne L.D."/>
            <person name="Stockwell V.O."/>
            <person name="Hartney S.L."/>
            <person name="Breakwell K."/>
            <person name="Henkels M.D."/>
            <person name="Tetu S.G."/>
            <person name="Rangel L.I."/>
            <person name="Kidarsa T.A."/>
            <person name="Wilson N.L."/>
            <person name="van de Mortel J.E."/>
            <person name="Song C."/>
            <person name="Blumhagen R."/>
            <person name="Radune D."/>
            <person name="Hostetler J.B."/>
            <person name="Brinkac L.M."/>
            <person name="Durkin A.S."/>
            <person name="Kluepfel D.A."/>
            <person name="Wechter W.P."/>
            <person name="Anderson A.J."/>
            <person name="Kim Y.C."/>
            <person name="Pierson L.S.III."/>
            <person name="Pierson E.A."/>
            <person name="Lindow S.E."/>
            <person name="Kobayashi D.Y."/>
            <person name="Raaijmakers J.M."/>
            <person name="Weller D.M."/>
            <person name="Thomashow L.S."/>
            <person name="Allen A.E."/>
            <person name="Paulsen I.T."/>
        </authorList>
    </citation>
    <scope>NUCLEOTIDE SEQUENCE [LARGE SCALE GENOMIC DNA]</scope>
    <source>
        <strain evidence="2 3">O6</strain>
    </source>
</reference>
<dbReference type="Proteomes" id="UP000003790">
    <property type="component" value="Chromosome"/>
</dbReference>
<evidence type="ECO:0000256" key="1">
    <source>
        <dbReference type="SAM" id="Phobius"/>
    </source>
</evidence>
<keyword evidence="1" id="KW-1133">Transmembrane helix</keyword>
<gene>
    <name evidence="2" type="ORF">PchlO6_1015</name>
</gene>
<feature type="transmembrane region" description="Helical" evidence="1">
    <location>
        <begin position="6"/>
        <end position="29"/>
    </location>
</feature>